<keyword evidence="3" id="KW-0813">Transport</keyword>
<feature type="transmembrane region" description="Helical" evidence="10">
    <location>
        <begin position="7"/>
        <end position="27"/>
    </location>
</feature>
<sequence length="606" mass="68723">MKRIKQLFKLLKGNIWLFLFAIILTIVHRMTYSYVPLFTQYLIKALENQNVTASDVNLPAFILNFLNQYKDILQIVVATIAVLLTWQIARFISLYVESRVKGNLQENVSRKLRIGLYDHIQDLSYEYHNNVDSGDLIQRVTSDVDTTTSFVAMRSIDFIGLIATLSFGSYQMYFINPTIMWISLAIIPITAVASIWYFFKIDKLFKKVEEKESEVMVVIQENVSAARVVRAFANEKYEVSKLESKNSAFRDTEIKATKLVAVYWGSMDFLMMLQFLAVILLGVYYASKGIMDVSSVSSALMLVGMLIWPVRGLGRMINDFGKALVASDRIEHIFQQEKEYKNDGEKTPEIKGHIIFKDVSFKFPDGKEHLLDKINFEILPGETVAFIGKTGSGKSTIINLLLRMYDYEGSITIDGIELKEIKKQYIRKNIGTVLQDPFLYSKTVYQNISIANPLVNNEQVIKAATIAALEKDIKTFKNGYETVVGEQGTTLSGGQKQRVAIARILISDKPILIFDDALSALDNKTDLAIRKALKKEDKDRTTIIITHRITTAKETNKIIVLNDGRVEAVGTHSSLSKKEGLYKKLWAIQGALEEEFLKLVKEGEKE</sequence>
<dbReference type="InterPro" id="IPR017871">
    <property type="entry name" value="ABC_transporter-like_CS"/>
</dbReference>
<dbReference type="SUPFAM" id="SSF90123">
    <property type="entry name" value="ABC transporter transmembrane region"/>
    <property type="match status" value="1"/>
</dbReference>
<proteinExistence type="inferred from homology"/>
<dbReference type="Gene3D" id="3.40.50.300">
    <property type="entry name" value="P-loop containing nucleotide triphosphate hydrolases"/>
    <property type="match status" value="1"/>
</dbReference>
<dbReference type="GO" id="GO:0005524">
    <property type="term" value="F:ATP binding"/>
    <property type="evidence" value="ECO:0007669"/>
    <property type="project" value="UniProtKB-KW"/>
</dbReference>
<dbReference type="SUPFAM" id="SSF52540">
    <property type="entry name" value="P-loop containing nucleoside triphosphate hydrolases"/>
    <property type="match status" value="1"/>
</dbReference>
<evidence type="ECO:0000256" key="6">
    <source>
        <dbReference type="ARBA" id="ARBA00022741"/>
    </source>
</evidence>
<dbReference type="Gene3D" id="1.20.1560.10">
    <property type="entry name" value="ABC transporter type 1, transmembrane domain"/>
    <property type="match status" value="1"/>
</dbReference>
<protein>
    <submittedName>
        <fullName evidence="13">ABC-type transport system, permease and ATPse components</fullName>
    </submittedName>
</protein>
<feature type="transmembrane region" description="Helical" evidence="10">
    <location>
        <begin position="260"/>
        <end position="284"/>
    </location>
</feature>
<reference evidence="13 14" key="1">
    <citation type="journal article" date="2013" name="J. Mol. Microbiol. Biotechnol.">
        <title>Analysis of the Complete Genomes of Acholeplasma brassicae , A. palmae and A. laidlawii and Their Comparison to the Obligate Parasites from ' Candidatus Phytoplasma'.</title>
        <authorList>
            <person name="Kube M."/>
            <person name="Siewert C."/>
            <person name="Migdoll A.M."/>
            <person name="Duduk B."/>
            <person name="Holz S."/>
            <person name="Rabus R."/>
            <person name="Seemuller E."/>
            <person name="Mitrovic J."/>
            <person name="Muller I."/>
            <person name="Buttner C."/>
            <person name="Reinhardt R."/>
        </authorList>
    </citation>
    <scope>NUCLEOTIDE SEQUENCE [LARGE SCALE GENOMIC DNA]</scope>
    <source>
        <strain evidence="13 14">J233</strain>
    </source>
</reference>
<feature type="transmembrane region" description="Helical" evidence="10">
    <location>
        <begin position="179"/>
        <end position="199"/>
    </location>
</feature>
<gene>
    <name evidence="13" type="ORF">BN85411930</name>
</gene>
<dbReference type="InterPro" id="IPR039421">
    <property type="entry name" value="Type_1_exporter"/>
</dbReference>
<dbReference type="Pfam" id="PF00664">
    <property type="entry name" value="ABC_membrane"/>
    <property type="match status" value="1"/>
</dbReference>
<dbReference type="PROSITE" id="PS50893">
    <property type="entry name" value="ABC_TRANSPORTER_2"/>
    <property type="match status" value="1"/>
</dbReference>
<dbReference type="InterPro" id="IPR003593">
    <property type="entry name" value="AAA+_ATPase"/>
</dbReference>
<evidence type="ECO:0000256" key="10">
    <source>
        <dbReference type="SAM" id="Phobius"/>
    </source>
</evidence>
<evidence type="ECO:0000259" key="12">
    <source>
        <dbReference type="PROSITE" id="PS50929"/>
    </source>
</evidence>
<feature type="domain" description="ABC transporter" evidence="11">
    <location>
        <begin position="354"/>
        <end position="588"/>
    </location>
</feature>
<evidence type="ECO:0000256" key="4">
    <source>
        <dbReference type="ARBA" id="ARBA00022475"/>
    </source>
</evidence>
<evidence type="ECO:0000256" key="8">
    <source>
        <dbReference type="ARBA" id="ARBA00022989"/>
    </source>
</evidence>
<dbReference type="SMART" id="SM00382">
    <property type="entry name" value="AAA"/>
    <property type="match status" value="1"/>
</dbReference>
<keyword evidence="8 10" id="KW-1133">Transmembrane helix</keyword>
<feature type="transmembrane region" description="Helical" evidence="10">
    <location>
        <begin position="72"/>
        <end position="96"/>
    </location>
</feature>
<dbReference type="RefSeq" id="WP_030003654.1">
    <property type="nucleotide sequence ID" value="NC_022538.1"/>
</dbReference>
<dbReference type="GO" id="GO:0016887">
    <property type="term" value="F:ATP hydrolysis activity"/>
    <property type="evidence" value="ECO:0007669"/>
    <property type="project" value="InterPro"/>
</dbReference>
<comment type="subcellular location">
    <subcellularLocation>
        <location evidence="1">Cell membrane</location>
        <topology evidence="1">Multi-pass membrane protein</topology>
    </subcellularLocation>
</comment>
<name>U4KQL1_ALTPJ</name>
<dbReference type="CDD" id="cd18542">
    <property type="entry name" value="ABC_6TM_YknU_like"/>
    <property type="match status" value="1"/>
</dbReference>
<accession>U4KQL1</accession>
<dbReference type="HOGENOM" id="CLU_000604_84_3_14"/>
<dbReference type="PANTHER" id="PTHR43394">
    <property type="entry name" value="ATP-DEPENDENT PERMEASE MDL1, MITOCHONDRIAL"/>
    <property type="match status" value="1"/>
</dbReference>
<dbReference type="InterPro" id="IPR027417">
    <property type="entry name" value="P-loop_NTPase"/>
</dbReference>
<dbReference type="OrthoDB" id="9762778at2"/>
<evidence type="ECO:0000256" key="1">
    <source>
        <dbReference type="ARBA" id="ARBA00004651"/>
    </source>
</evidence>
<keyword evidence="9 10" id="KW-0472">Membrane</keyword>
<evidence type="ECO:0000256" key="7">
    <source>
        <dbReference type="ARBA" id="ARBA00022840"/>
    </source>
</evidence>
<evidence type="ECO:0000313" key="13">
    <source>
        <dbReference type="EMBL" id="CCV64770.1"/>
    </source>
</evidence>
<evidence type="ECO:0000256" key="3">
    <source>
        <dbReference type="ARBA" id="ARBA00022448"/>
    </source>
</evidence>
<dbReference type="AlphaFoldDB" id="U4KQL1"/>
<dbReference type="PROSITE" id="PS50929">
    <property type="entry name" value="ABC_TM1F"/>
    <property type="match status" value="1"/>
</dbReference>
<dbReference type="InterPro" id="IPR011527">
    <property type="entry name" value="ABC1_TM_dom"/>
</dbReference>
<keyword evidence="4" id="KW-1003">Cell membrane</keyword>
<dbReference type="PROSITE" id="PS00211">
    <property type="entry name" value="ABC_TRANSPORTER_1"/>
    <property type="match status" value="1"/>
</dbReference>
<evidence type="ECO:0000256" key="9">
    <source>
        <dbReference type="ARBA" id="ARBA00023136"/>
    </source>
</evidence>
<evidence type="ECO:0000313" key="14">
    <source>
        <dbReference type="Proteomes" id="UP000032740"/>
    </source>
</evidence>
<feature type="domain" description="ABC transmembrane type-1" evidence="12">
    <location>
        <begin position="19"/>
        <end position="322"/>
    </location>
</feature>
<keyword evidence="5 10" id="KW-0812">Transmembrane</keyword>
<dbReference type="FunFam" id="3.40.50.300:FF:000221">
    <property type="entry name" value="Multidrug ABC transporter ATP-binding protein"/>
    <property type="match status" value="1"/>
</dbReference>
<evidence type="ECO:0000256" key="2">
    <source>
        <dbReference type="ARBA" id="ARBA00005417"/>
    </source>
</evidence>
<dbReference type="Proteomes" id="UP000032740">
    <property type="component" value="Chromosome"/>
</dbReference>
<dbReference type="EMBL" id="FO681347">
    <property type="protein sequence ID" value="CCV64770.1"/>
    <property type="molecule type" value="Genomic_DNA"/>
</dbReference>
<feature type="transmembrane region" description="Helical" evidence="10">
    <location>
        <begin position="156"/>
        <end position="173"/>
    </location>
</feature>
<dbReference type="PANTHER" id="PTHR43394:SF1">
    <property type="entry name" value="ATP-BINDING CASSETTE SUB-FAMILY B MEMBER 10, MITOCHONDRIAL"/>
    <property type="match status" value="1"/>
</dbReference>
<dbReference type="KEGG" id="apal:BN85411930"/>
<dbReference type="GO" id="GO:0015421">
    <property type="term" value="F:ABC-type oligopeptide transporter activity"/>
    <property type="evidence" value="ECO:0007669"/>
    <property type="project" value="TreeGrafter"/>
</dbReference>
<organism evidence="13 14">
    <name type="scientific">Alteracholeplasma palmae (strain ATCC 49389 / J233)</name>
    <name type="common">Acholeplasma palmae</name>
    <dbReference type="NCBI Taxonomy" id="1318466"/>
    <lineage>
        <taxon>Bacteria</taxon>
        <taxon>Bacillati</taxon>
        <taxon>Mycoplasmatota</taxon>
        <taxon>Mollicutes</taxon>
        <taxon>Acholeplasmatales</taxon>
        <taxon>Acholeplasmataceae</taxon>
        <taxon>Acholeplasma</taxon>
    </lineage>
</organism>
<keyword evidence="7" id="KW-0067">ATP-binding</keyword>
<comment type="similarity">
    <text evidence="2">Belongs to the ABC transporter superfamily.</text>
</comment>
<evidence type="ECO:0000256" key="5">
    <source>
        <dbReference type="ARBA" id="ARBA00022692"/>
    </source>
</evidence>
<evidence type="ECO:0000259" key="11">
    <source>
        <dbReference type="PROSITE" id="PS50893"/>
    </source>
</evidence>
<dbReference type="STRING" id="1318466.BN85411930"/>
<dbReference type="GO" id="GO:0005886">
    <property type="term" value="C:plasma membrane"/>
    <property type="evidence" value="ECO:0007669"/>
    <property type="project" value="UniProtKB-SubCell"/>
</dbReference>
<dbReference type="InterPro" id="IPR036640">
    <property type="entry name" value="ABC1_TM_sf"/>
</dbReference>
<dbReference type="InterPro" id="IPR003439">
    <property type="entry name" value="ABC_transporter-like_ATP-bd"/>
</dbReference>
<keyword evidence="14" id="KW-1185">Reference proteome</keyword>
<keyword evidence="6" id="KW-0547">Nucleotide-binding</keyword>
<dbReference type="Pfam" id="PF00005">
    <property type="entry name" value="ABC_tran"/>
    <property type="match status" value="1"/>
</dbReference>